<organism evidence="3 4">
    <name type="scientific">Bdellovibrio bacteriovorus</name>
    <dbReference type="NCBI Taxonomy" id="959"/>
    <lineage>
        <taxon>Bacteria</taxon>
        <taxon>Pseudomonadati</taxon>
        <taxon>Bdellovibrionota</taxon>
        <taxon>Bdellovibrionia</taxon>
        <taxon>Bdellovibrionales</taxon>
        <taxon>Pseudobdellovibrionaceae</taxon>
        <taxon>Bdellovibrio</taxon>
    </lineage>
</organism>
<name>A0A150WH67_BDEBC</name>
<reference evidence="3 4" key="1">
    <citation type="submission" date="2016-03" db="EMBL/GenBank/DDBJ databases">
        <authorList>
            <person name="Ploux O."/>
        </authorList>
    </citation>
    <scope>NUCLEOTIDE SEQUENCE [LARGE SCALE GENOMIC DNA]</scope>
    <source>
        <strain evidence="3 4">R0</strain>
    </source>
</reference>
<evidence type="ECO:0008006" key="5">
    <source>
        <dbReference type="Google" id="ProtNLM"/>
    </source>
</evidence>
<proteinExistence type="predicted"/>
<comment type="caution">
    <text evidence="3">The sequence shown here is derived from an EMBL/GenBank/DDBJ whole genome shotgun (WGS) entry which is preliminary data.</text>
</comment>
<keyword evidence="2" id="KW-0732">Signal</keyword>
<evidence type="ECO:0000256" key="2">
    <source>
        <dbReference type="SAM" id="SignalP"/>
    </source>
</evidence>
<accession>A0A150WH67</accession>
<feature type="signal peptide" evidence="2">
    <location>
        <begin position="1"/>
        <end position="18"/>
    </location>
</feature>
<feature type="chain" id="PRO_5007572847" description="Pentapeptide MXKDX repeat protein" evidence="2">
    <location>
        <begin position="19"/>
        <end position="79"/>
    </location>
</feature>
<protein>
    <recommendedName>
        <fullName evidence="5">Pentapeptide MXKDX repeat protein</fullName>
    </recommendedName>
</protein>
<dbReference type="EMBL" id="LUKE01000005">
    <property type="protein sequence ID" value="KYG62441.1"/>
    <property type="molecule type" value="Genomic_DNA"/>
</dbReference>
<sequence length="79" mass="8293">MKHLVIVIAMALSSTAFANDPAAGHDTHGTMNTTDTTTPQNPADKNAGKMKKHKGSKGKDHPKVSQPGTSDTKDTGTHQ</sequence>
<gene>
    <name evidence="3" type="ORF">AZI86_16545</name>
</gene>
<feature type="region of interest" description="Disordered" evidence="1">
    <location>
        <begin position="16"/>
        <end position="79"/>
    </location>
</feature>
<evidence type="ECO:0000313" key="4">
    <source>
        <dbReference type="Proteomes" id="UP000075320"/>
    </source>
</evidence>
<evidence type="ECO:0000313" key="3">
    <source>
        <dbReference type="EMBL" id="KYG62441.1"/>
    </source>
</evidence>
<evidence type="ECO:0000256" key="1">
    <source>
        <dbReference type="SAM" id="MobiDB-lite"/>
    </source>
</evidence>
<keyword evidence="4" id="KW-1185">Reference proteome</keyword>
<dbReference type="Proteomes" id="UP000075320">
    <property type="component" value="Unassembled WGS sequence"/>
</dbReference>
<dbReference type="AlphaFoldDB" id="A0A150WH67"/>
<feature type="compositionally biased region" description="Low complexity" evidence="1">
    <location>
        <begin position="29"/>
        <end position="38"/>
    </location>
</feature>
<dbReference type="RefSeq" id="WP_061836402.1">
    <property type="nucleotide sequence ID" value="NZ_LUKE01000005.1"/>
</dbReference>